<accession>A0A454C8X9</accession>
<reference evidence="1 3" key="2">
    <citation type="submission" date="2018-10" db="EMBL/GenBank/DDBJ databases">
        <title>Detection and isolation of Mycoplasma hominis as a predominant microorganism from pelvic cavity of patient with salpingitis and tubo-ovarian abscess.</title>
        <authorList>
            <person name="Guschin A.E."/>
            <person name="Khayrullina G.A."/>
            <person name="Rakovskaya I.V."/>
            <person name="Shelenkov A.A."/>
            <person name="Shagin D.A."/>
        </authorList>
    </citation>
    <scope>NUCLEOTIDE SEQUENCE [LARGE SCALE GENOMIC DNA]</scope>
    <source>
        <strain evidence="1">TO0613</strain>
        <strain evidence="3">TOA</strain>
    </source>
</reference>
<gene>
    <name evidence="1" type="ORF">KN71_000205</name>
    <name evidence="2" type="ORF">KN71_001385</name>
</gene>
<dbReference type="RefSeq" id="WP_036439056.1">
    <property type="nucleotide sequence ID" value="NZ_CP033021.1"/>
</dbReference>
<dbReference type="EMBL" id="CP033021">
    <property type="protein sequence ID" value="AYN65144.1"/>
    <property type="molecule type" value="Genomic_DNA"/>
</dbReference>
<dbReference type="AlphaFoldDB" id="A0A454C8X9"/>
<evidence type="ECO:0000313" key="2">
    <source>
        <dbReference type="EMBL" id="AYN65353.1"/>
    </source>
</evidence>
<dbReference type="EMBL" id="CP033021">
    <property type="protein sequence ID" value="AYN65353.1"/>
    <property type="molecule type" value="Genomic_DNA"/>
</dbReference>
<evidence type="ECO:0000313" key="1">
    <source>
        <dbReference type="EMBL" id="AYN65144.1"/>
    </source>
</evidence>
<sequence length="413" mass="48952">MDKVWTEFNFITPNTMYKTKLGNTHDFKSWVNSGLVVDYITRPDKCVVFKEDENNYDAMKLLLTKEDKINWYRQHLKINQNSNQSGLYNLLDNDPKDVNLENVKNDLKNLKGNYWELIVNPGDLGLDNNVLCKDKWHEVLKPNFERFLKANSFDLENVNVFYSIHGNTDYPHVHMFWYEKEHKHKKAKLNLNSINVFGYKVGLSIKYDEDYQKINALTKDIWNTRKQIVGIIANNFANSNEVISKSNLCQEFIKSSKSILDEVLNKKNISYSRISDENKKNIETIKKFLLNYDNDYSKLFNSYQKQINDLNNLNIEDKFLKQRISKIINNEMDDFQKQVGNKIIKTLLNAYKQNNNAFTSRKNFASFFNEFLKIFSLNRSEWALRNLAEREFLAKDLKELELVEEFYRSKLVH</sequence>
<reference evidence="1 3" key="1">
    <citation type="submission" date="2014-08" db="EMBL/GenBank/DDBJ databases">
        <authorList>
            <person name="Kuleshov K."/>
            <person name="Dedkov V."/>
            <person name="Markelov M."/>
            <person name="Pimkina E."/>
        </authorList>
    </citation>
    <scope>NUCLEOTIDE SEQUENCE [LARGE SCALE GENOMIC DNA]</scope>
    <source>
        <strain evidence="1">TO0613</strain>
        <strain evidence="3">TOA</strain>
    </source>
</reference>
<evidence type="ECO:0000313" key="3">
    <source>
        <dbReference type="Proteomes" id="UP000029712"/>
    </source>
</evidence>
<proteinExistence type="predicted"/>
<dbReference type="Proteomes" id="UP000029712">
    <property type="component" value="Chromosome"/>
</dbReference>
<organism evidence="1 3">
    <name type="scientific">Metamycoplasma hominis</name>
    <name type="common">Mycoplasma hominis</name>
    <dbReference type="NCBI Taxonomy" id="2098"/>
    <lineage>
        <taxon>Bacteria</taxon>
        <taxon>Bacillati</taxon>
        <taxon>Mycoplasmatota</taxon>
        <taxon>Mycoplasmoidales</taxon>
        <taxon>Metamycoplasmataceae</taxon>
        <taxon>Metamycoplasma</taxon>
    </lineage>
</organism>
<name>A0A454C8X9_METHO</name>
<dbReference type="OrthoDB" id="396426at2"/>
<protein>
    <submittedName>
        <fullName evidence="1">Uncharacterized protein</fullName>
    </submittedName>
</protein>